<dbReference type="InterPro" id="IPR001119">
    <property type="entry name" value="SLH_dom"/>
</dbReference>
<gene>
    <name evidence="4" type="ORF">GRF59_26195</name>
</gene>
<organism evidence="4 5">
    <name type="scientific">Paenibacillus dendrobii</name>
    <dbReference type="NCBI Taxonomy" id="2691084"/>
    <lineage>
        <taxon>Bacteria</taxon>
        <taxon>Bacillati</taxon>
        <taxon>Bacillota</taxon>
        <taxon>Bacilli</taxon>
        <taxon>Bacillales</taxon>
        <taxon>Paenibacillaceae</taxon>
        <taxon>Paenibacillus</taxon>
    </lineage>
</organism>
<accession>A0A7X3LJD2</accession>
<feature type="domain" description="SLH" evidence="3">
    <location>
        <begin position="475"/>
        <end position="529"/>
    </location>
</feature>
<keyword evidence="5" id="KW-1185">Reference proteome</keyword>
<protein>
    <recommendedName>
        <fullName evidence="3">SLH domain-containing protein</fullName>
    </recommendedName>
</protein>
<evidence type="ECO:0000313" key="5">
    <source>
        <dbReference type="Proteomes" id="UP000460318"/>
    </source>
</evidence>
<evidence type="ECO:0000256" key="2">
    <source>
        <dbReference type="SAM" id="Phobius"/>
    </source>
</evidence>
<evidence type="ECO:0000313" key="4">
    <source>
        <dbReference type="EMBL" id="MWV47092.1"/>
    </source>
</evidence>
<feature type="domain" description="SLH" evidence="3">
    <location>
        <begin position="412"/>
        <end position="470"/>
    </location>
</feature>
<dbReference type="PROSITE" id="PS51272">
    <property type="entry name" value="SLH"/>
    <property type="match status" value="3"/>
</dbReference>
<feature type="compositionally biased region" description="Pro residues" evidence="1">
    <location>
        <begin position="135"/>
        <end position="153"/>
    </location>
</feature>
<sequence>MKALKIILDLIKTSGGLVMYKRISVILAVMLCIGISPIHSLAASSNLIATYMNGVVVIDGTGYEANKDYMVRVVDKANENLKAMGQVQANAKGIISGSITTGALEKLEEHIVYVNRMDGSLVSSASLTGRVDPVPAKPDPAPKPTPIPAPSPEPTIKDGCISYDDVKPDKDGNVSVEIQDTHVDSAIKSAPTDEHGAKQVTVKIGTTGTAKQNTITIPVGKLAAKTEKIDVTVSTGFGDIVLTNDMIKSLAKDINSTVNVVISPLGIGNRAGIHVSILQEDKPVNADITITIDYKPVGNELADYEHIVVYKVDKAGNFIIVSNGKYNKETGKVTVNGEANETYAIGFVKKTFEDISKLKWAEKQISVLASKGIIRGTSETNFSPQKNITRADFLKLLINTLDLKADIHGNFDDIAENAHYYNEVAIAKALGITSGLGNHTFAPSAQISRQDMMVMVLKALQIAGKPCLEGSKEDLQKFSDTDKIANYALDSAASLIKEGMITGDGSKINPNGKTTRAEAAVLLYRIYNR</sequence>
<dbReference type="Proteomes" id="UP000460318">
    <property type="component" value="Unassembled WGS sequence"/>
</dbReference>
<keyword evidence="2" id="KW-0472">Membrane</keyword>
<keyword evidence="2" id="KW-1133">Transmembrane helix</keyword>
<dbReference type="Pfam" id="PF00395">
    <property type="entry name" value="SLH"/>
    <property type="match status" value="3"/>
</dbReference>
<feature type="transmembrane region" description="Helical" evidence="2">
    <location>
        <begin position="20"/>
        <end position="42"/>
    </location>
</feature>
<keyword evidence="2" id="KW-0812">Transmembrane</keyword>
<feature type="region of interest" description="Disordered" evidence="1">
    <location>
        <begin position="128"/>
        <end position="158"/>
    </location>
</feature>
<dbReference type="RefSeq" id="WP_160500689.1">
    <property type="nucleotide sequence ID" value="NZ_WUBI01000006.1"/>
</dbReference>
<reference evidence="4 5" key="1">
    <citation type="submission" date="2019-12" db="EMBL/GenBank/DDBJ databases">
        <title>Paenibacillus sp. nov., an endophytic bacterium isolated from the stem of Dendrobium.</title>
        <authorList>
            <person name="Zhao R."/>
        </authorList>
    </citation>
    <scope>NUCLEOTIDE SEQUENCE [LARGE SCALE GENOMIC DNA]</scope>
    <source>
        <strain evidence="4 5">HJL G12</strain>
    </source>
</reference>
<dbReference type="EMBL" id="WUBI01000006">
    <property type="protein sequence ID" value="MWV47092.1"/>
    <property type="molecule type" value="Genomic_DNA"/>
</dbReference>
<name>A0A7X3LJD2_9BACL</name>
<feature type="domain" description="SLH" evidence="3">
    <location>
        <begin position="348"/>
        <end position="411"/>
    </location>
</feature>
<dbReference type="AlphaFoldDB" id="A0A7X3LJD2"/>
<evidence type="ECO:0000256" key="1">
    <source>
        <dbReference type="SAM" id="MobiDB-lite"/>
    </source>
</evidence>
<proteinExistence type="predicted"/>
<comment type="caution">
    <text evidence="4">The sequence shown here is derived from an EMBL/GenBank/DDBJ whole genome shotgun (WGS) entry which is preliminary data.</text>
</comment>
<evidence type="ECO:0000259" key="3">
    <source>
        <dbReference type="PROSITE" id="PS51272"/>
    </source>
</evidence>